<dbReference type="AlphaFoldDB" id="A0A845BFK9"/>
<comment type="caution">
    <text evidence="2">The sequence shown here is derived from an EMBL/GenBank/DDBJ whole genome shotgun (WGS) entry which is preliminary data.</text>
</comment>
<sequence length="68" mass="7105">MPTRRPRGCVARAAPRPSSGLRPWLLLGLLLPLAQAPALGEAPPPTRRSVRDAEAAARAAQEAAAEAE</sequence>
<proteinExistence type="predicted"/>
<accession>A0A845BFK9</accession>
<dbReference type="EMBL" id="SNVJ01000025">
    <property type="protein sequence ID" value="MXP65648.1"/>
    <property type="molecule type" value="Genomic_DNA"/>
</dbReference>
<evidence type="ECO:0000313" key="3">
    <source>
        <dbReference type="Proteomes" id="UP000460715"/>
    </source>
</evidence>
<evidence type="ECO:0000256" key="1">
    <source>
        <dbReference type="SAM" id="MobiDB-lite"/>
    </source>
</evidence>
<evidence type="ECO:0000313" key="2">
    <source>
        <dbReference type="EMBL" id="MXP65648.1"/>
    </source>
</evidence>
<protein>
    <submittedName>
        <fullName evidence="2">Uncharacterized protein</fullName>
    </submittedName>
</protein>
<reference evidence="2 3" key="1">
    <citation type="submission" date="2019-03" db="EMBL/GenBank/DDBJ databases">
        <title>Roseomonas sp. a novel Roseomonas species isolated from Sea whip Gorgonian.</title>
        <authorList>
            <person name="Li F."/>
            <person name="Pan X."/>
            <person name="Huang S."/>
            <person name="Li Z."/>
            <person name="Meng B."/>
        </authorList>
    </citation>
    <scope>NUCLEOTIDE SEQUENCE [LARGE SCALE GENOMIC DNA]</scope>
    <source>
        <strain evidence="2 3">M0104</strain>
    </source>
</reference>
<organism evidence="2 3">
    <name type="scientific">Teichococcus coralli</name>
    <dbReference type="NCBI Taxonomy" id="2545983"/>
    <lineage>
        <taxon>Bacteria</taxon>
        <taxon>Pseudomonadati</taxon>
        <taxon>Pseudomonadota</taxon>
        <taxon>Alphaproteobacteria</taxon>
        <taxon>Acetobacterales</taxon>
        <taxon>Roseomonadaceae</taxon>
        <taxon>Roseomonas</taxon>
    </lineage>
</organism>
<feature type="non-terminal residue" evidence="2">
    <location>
        <position position="68"/>
    </location>
</feature>
<gene>
    <name evidence="2" type="ORF">E0493_20060</name>
</gene>
<dbReference type="RefSeq" id="WP_160939056.1">
    <property type="nucleotide sequence ID" value="NZ_SNVJ01000025.1"/>
</dbReference>
<dbReference type="Proteomes" id="UP000460715">
    <property type="component" value="Unassembled WGS sequence"/>
</dbReference>
<keyword evidence="3" id="KW-1185">Reference proteome</keyword>
<feature type="region of interest" description="Disordered" evidence="1">
    <location>
        <begin position="38"/>
        <end position="68"/>
    </location>
</feature>
<name>A0A845BFK9_9PROT</name>
<feature type="compositionally biased region" description="Low complexity" evidence="1">
    <location>
        <begin position="56"/>
        <end position="68"/>
    </location>
</feature>